<evidence type="ECO:0000256" key="2">
    <source>
        <dbReference type="ARBA" id="ARBA00005942"/>
    </source>
</evidence>
<dbReference type="AlphaFoldDB" id="Q0U318"/>
<comment type="similarity">
    <text evidence="2">Belongs to the Mediator complex subunit 22 family.</text>
</comment>
<gene>
    <name evidence="6" type="ORF">SNOG_13846</name>
</gene>
<evidence type="ECO:0000256" key="3">
    <source>
        <dbReference type="ARBA" id="ARBA00023015"/>
    </source>
</evidence>
<dbReference type="EMBL" id="CH445352">
    <property type="protein sequence ID" value="EAT78870.2"/>
    <property type="molecule type" value="Genomic_DNA"/>
</dbReference>
<keyword evidence="4" id="KW-0804">Transcription</keyword>
<evidence type="ECO:0000256" key="1">
    <source>
        <dbReference type="ARBA" id="ARBA00004123"/>
    </source>
</evidence>
<protein>
    <submittedName>
        <fullName evidence="6">Uncharacterized protein</fullName>
    </submittedName>
</protein>
<evidence type="ECO:0000313" key="6">
    <source>
        <dbReference type="EMBL" id="EAT78870.2"/>
    </source>
</evidence>
<dbReference type="Pfam" id="PF06179">
    <property type="entry name" value="Med22"/>
    <property type="match status" value="1"/>
</dbReference>
<comment type="subcellular location">
    <subcellularLocation>
        <location evidence="1">Nucleus</location>
    </subcellularLocation>
</comment>
<accession>Q0U318</accession>
<evidence type="ECO:0000256" key="4">
    <source>
        <dbReference type="ARBA" id="ARBA00023163"/>
    </source>
</evidence>
<dbReference type="InterPro" id="IPR009332">
    <property type="entry name" value="Med22"/>
</dbReference>
<dbReference type="Proteomes" id="UP000001055">
    <property type="component" value="Unassembled WGS sequence"/>
</dbReference>
<evidence type="ECO:0000256" key="5">
    <source>
        <dbReference type="ARBA" id="ARBA00023242"/>
    </source>
</evidence>
<dbReference type="GO" id="GO:0003712">
    <property type="term" value="F:transcription coregulator activity"/>
    <property type="evidence" value="ECO:0007669"/>
    <property type="project" value="InterPro"/>
</dbReference>
<organism evidence="6 7">
    <name type="scientific">Phaeosphaeria nodorum (strain SN15 / ATCC MYA-4574 / FGSC 10173)</name>
    <name type="common">Glume blotch fungus</name>
    <name type="synonym">Parastagonospora nodorum</name>
    <dbReference type="NCBI Taxonomy" id="321614"/>
    <lineage>
        <taxon>Eukaryota</taxon>
        <taxon>Fungi</taxon>
        <taxon>Dikarya</taxon>
        <taxon>Ascomycota</taxon>
        <taxon>Pezizomycotina</taxon>
        <taxon>Dothideomycetes</taxon>
        <taxon>Pleosporomycetidae</taxon>
        <taxon>Pleosporales</taxon>
        <taxon>Pleosporineae</taxon>
        <taxon>Phaeosphaeriaceae</taxon>
        <taxon>Parastagonospora</taxon>
    </lineage>
</organism>
<proteinExistence type="inferred from homology"/>
<sequence length="145" mass="16054">MDKDLPRTKEALSARVEKLCNAIYDERNTDPWGGDGYLSTILRTVKPADTSEYSTIPKLNEAKDYSTSAQKELVIKTAQELSTFIRDLQELWLFGGLDTLAEKEDEEATRAKAVQVAEIIEELAGSKSVGGKKENGADEELKKEG</sequence>
<keyword evidence="3" id="KW-0805">Transcription regulation</keyword>
<dbReference type="InParanoid" id="Q0U318"/>
<dbReference type="GO" id="GO:0016592">
    <property type="term" value="C:mediator complex"/>
    <property type="evidence" value="ECO:0007669"/>
    <property type="project" value="InterPro"/>
</dbReference>
<dbReference type="KEGG" id="pno:SNOG_13846"/>
<dbReference type="GO" id="GO:0006357">
    <property type="term" value="P:regulation of transcription by RNA polymerase II"/>
    <property type="evidence" value="ECO:0007669"/>
    <property type="project" value="InterPro"/>
</dbReference>
<dbReference type="VEuPathDB" id="FungiDB:JI435_138460"/>
<evidence type="ECO:0000313" key="7">
    <source>
        <dbReference type="Proteomes" id="UP000001055"/>
    </source>
</evidence>
<dbReference type="eggNOG" id="ENOG502SD63">
    <property type="taxonomic scope" value="Eukaryota"/>
</dbReference>
<dbReference type="HOGENOM" id="CLU_141183_0_0_1"/>
<reference evidence="7" key="1">
    <citation type="journal article" date="2007" name="Plant Cell">
        <title>Dothideomycete-plant interactions illuminated by genome sequencing and EST analysis of the wheat pathogen Stagonospora nodorum.</title>
        <authorList>
            <person name="Hane J.K."/>
            <person name="Lowe R.G."/>
            <person name="Solomon P.S."/>
            <person name="Tan K.C."/>
            <person name="Schoch C.L."/>
            <person name="Spatafora J.W."/>
            <person name="Crous P.W."/>
            <person name="Kodira C."/>
            <person name="Birren B.W."/>
            <person name="Galagan J.E."/>
            <person name="Torriani S.F."/>
            <person name="McDonald B.A."/>
            <person name="Oliver R.P."/>
        </authorList>
    </citation>
    <scope>NUCLEOTIDE SEQUENCE [LARGE SCALE GENOMIC DNA]</scope>
    <source>
        <strain evidence="7">SN15 / ATCC MYA-4574 / FGSC 10173</strain>
    </source>
</reference>
<keyword evidence="5" id="KW-0539">Nucleus</keyword>
<dbReference type="GeneID" id="5980970"/>
<dbReference type="RefSeq" id="XP_001804048.1">
    <property type="nucleotide sequence ID" value="XM_001803996.1"/>
</dbReference>
<name>Q0U318_PHANO</name>